<evidence type="ECO:0000256" key="4">
    <source>
        <dbReference type="ARBA" id="ARBA00022989"/>
    </source>
</evidence>
<proteinExistence type="inferred from homology"/>
<reference evidence="7 8" key="1">
    <citation type="submission" date="2020-02" db="EMBL/GenBank/DDBJ databases">
        <title>Detection of Heterogeneous Vancomycin Intermediate Resistance in Methicillin Resistant Staphylococcus aureus Isolates from Latin-America.</title>
        <authorList>
            <person name="Castro-Cardozo B."/>
            <person name="Berrio M."/>
            <person name="Vargas M.L."/>
            <person name="Carvajal L.P."/>
            <person name="Millan L.V."/>
            <person name="Rios R."/>
            <person name="Hernandez A."/>
            <person name="Rincon S.L."/>
            <person name="Cubides P."/>
            <person name="Forero E."/>
            <person name="Dinh A."/>
            <person name="Seas C."/>
            <person name="Munita J.M."/>
            <person name="Arias C.A."/>
            <person name="Reyes J."/>
            <person name="Diaz L."/>
        </authorList>
    </citation>
    <scope>NUCLEOTIDE SEQUENCE [LARGE SCALE GENOMIC DNA]</scope>
    <source>
        <strain evidence="7 8">UG255</strain>
    </source>
</reference>
<accession>A0A6M1XWW0</accession>
<feature type="transmembrane region" description="Helical" evidence="6">
    <location>
        <begin position="54"/>
        <end position="79"/>
    </location>
</feature>
<evidence type="ECO:0000256" key="3">
    <source>
        <dbReference type="ARBA" id="ARBA00022692"/>
    </source>
</evidence>
<sequence>VLLVLLIILTFTKVSYLFKPVWQFFGVVGLPVIMAGILYYLLNPIVDYLEKKQISRVWSIIGLFILIVALLIWGGIVIVPKIREQSVSFVNHFPQYIDTIDQKSQEILSDPLFAQFRE</sequence>
<gene>
    <name evidence="7" type="ORF">G6Y24_16685</name>
</gene>
<organism evidence="7 8">
    <name type="scientific">Staphylococcus aureus</name>
    <dbReference type="NCBI Taxonomy" id="1280"/>
    <lineage>
        <taxon>Bacteria</taxon>
        <taxon>Bacillati</taxon>
        <taxon>Bacillota</taxon>
        <taxon>Bacilli</taxon>
        <taxon>Bacillales</taxon>
        <taxon>Staphylococcaceae</taxon>
        <taxon>Staphylococcus</taxon>
    </lineage>
</organism>
<keyword evidence="4 6" id="KW-1133">Transmembrane helix</keyword>
<keyword evidence="3 6" id="KW-0812">Transmembrane</keyword>
<evidence type="ECO:0000256" key="6">
    <source>
        <dbReference type="SAM" id="Phobius"/>
    </source>
</evidence>
<feature type="non-terminal residue" evidence="7">
    <location>
        <position position="1"/>
    </location>
</feature>
<name>A0A6M1XWW0_STAAU</name>
<evidence type="ECO:0000256" key="1">
    <source>
        <dbReference type="ARBA" id="ARBA00004141"/>
    </source>
</evidence>
<dbReference type="AlphaFoldDB" id="A0A6M1XWW0"/>
<dbReference type="InterPro" id="IPR002549">
    <property type="entry name" value="AI-2E-like"/>
</dbReference>
<evidence type="ECO:0000313" key="8">
    <source>
        <dbReference type="Proteomes" id="UP000473113"/>
    </source>
</evidence>
<evidence type="ECO:0000256" key="2">
    <source>
        <dbReference type="ARBA" id="ARBA00009773"/>
    </source>
</evidence>
<dbReference type="Pfam" id="PF01594">
    <property type="entry name" value="AI-2E_transport"/>
    <property type="match status" value="1"/>
</dbReference>
<feature type="non-terminal residue" evidence="7">
    <location>
        <position position="118"/>
    </location>
</feature>
<dbReference type="EMBL" id="JAALTR010000480">
    <property type="protein sequence ID" value="NGW69078.1"/>
    <property type="molecule type" value="Genomic_DNA"/>
</dbReference>
<dbReference type="Proteomes" id="UP000473113">
    <property type="component" value="Unassembled WGS sequence"/>
</dbReference>
<comment type="subcellular location">
    <subcellularLocation>
        <location evidence="1">Membrane</location>
        <topology evidence="1">Multi-pass membrane protein</topology>
    </subcellularLocation>
</comment>
<keyword evidence="5 6" id="KW-0472">Membrane</keyword>
<feature type="transmembrane region" description="Helical" evidence="6">
    <location>
        <begin position="20"/>
        <end position="42"/>
    </location>
</feature>
<evidence type="ECO:0000313" key="7">
    <source>
        <dbReference type="EMBL" id="NGW69078.1"/>
    </source>
</evidence>
<comment type="similarity">
    <text evidence="2">Belongs to the autoinducer-2 exporter (AI-2E) (TC 2.A.86) family.</text>
</comment>
<comment type="caution">
    <text evidence="7">The sequence shown here is derived from an EMBL/GenBank/DDBJ whole genome shotgun (WGS) entry which is preliminary data.</text>
</comment>
<dbReference type="GO" id="GO:0016020">
    <property type="term" value="C:membrane"/>
    <property type="evidence" value="ECO:0007669"/>
    <property type="project" value="UniProtKB-SubCell"/>
</dbReference>
<protein>
    <submittedName>
        <fullName evidence="7">AI-2E family transporter</fullName>
    </submittedName>
</protein>
<evidence type="ECO:0000256" key="5">
    <source>
        <dbReference type="ARBA" id="ARBA00023136"/>
    </source>
</evidence>